<dbReference type="EMBL" id="CCRK01000003">
    <property type="protein sequence ID" value="CDZ46923.1"/>
    <property type="molecule type" value="Genomic_DNA"/>
</dbReference>
<name>A0A0T7GI16_NEOGA</name>
<protein>
    <recommendedName>
        <fullName evidence="3">BrnA antitoxin of type II toxin-antitoxin system</fullName>
    </recommendedName>
</protein>
<gene>
    <name evidence="1" type="ORF">NGAL_HAMBI1189_16530</name>
</gene>
<dbReference type="Proteomes" id="UP000039660">
    <property type="component" value="Unassembled WGS sequence"/>
</dbReference>
<organism evidence="1 2">
    <name type="scientific">Neorhizobium galegae bv. officinalis</name>
    <dbReference type="NCBI Taxonomy" id="323656"/>
    <lineage>
        <taxon>Bacteria</taxon>
        <taxon>Pseudomonadati</taxon>
        <taxon>Pseudomonadota</taxon>
        <taxon>Alphaproteobacteria</taxon>
        <taxon>Hyphomicrobiales</taxon>
        <taxon>Rhizobiaceae</taxon>
        <taxon>Rhizobium/Agrobacterium group</taxon>
        <taxon>Neorhizobium</taxon>
    </lineage>
</organism>
<sequence>MSKHSITTVTLDELRLKRARGEKSQTDWARVDAMTDEDIDRAIADDPDWAEFKDIDWSKATLVVPKPKKSISLRVDEDVIDFFKSTGKGYQTRINAVLRHYMREQKRRNK</sequence>
<dbReference type="InterPro" id="IPR025528">
    <property type="entry name" value="BrnA_antitoxin"/>
</dbReference>
<evidence type="ECO:0008006" key="3">
    <source>
        <dbReference type="Google" id="ProtNLM"/>
    </source>
</evidence>
<dbReference type="Pfam" id="PF14384">
    <property type="entry name" value="BrnA_antitoxin"/>
    <property type="match status" value="1"/>
</dbReference>
<reference evidence="1 2" key="1">
    <citation type="submission" date="2014-08" db="EMBL/GenBank/DDBJ databases">
        <authorList>
            <person name="Chen Y.-H."/>
        </authorList>
    </citation>
    <scope>NUCLEOTIDE SEQUENCE [LARGE SCALE GENOMIC DNA]</scope>
</reference>
<accession>A0A0T7GI16</accession>
<dbReference type="AlphaFoldDB" id="A0A0T7GI16"/>
<dbReference type="RefSeq" id="WP_046633074.1">
    <property type="nucleotide sequence ID" value="NZ_CCRK01000003.1"/>
</dbReference>
<proteinExistence type="predicted"/>
<evidence type="ECO:0000313" key="1">
    <source>
        <dbReference type="EMBL" id="CDZ46923.1"/>
    </source>
</evidence>
<evidence type="ECO:0000313" key="2">
    <source>
        <dbReference type="Proteomes" id="UP000039660"/>
    </source>
</evidence>